<name>A0A167VYC6_9HYPO</name>
<evidence type="ECO:0000313" key="2">
    <source>
        <dbReference type="EMBL" id="KZZ88175.1"/>
    </source>
</evidence>
<evidence type="ECO:0000256" key="1">
    <source>
        <dbReference type="SAM" id="SignalP"/>
    </source>
</evidence>
<sequence length="62" mass="6902">MKVAALVMLAIAGCTIAAEENQASVRDTNRVPRKDNRNLVYVHNVPLAKSLEDVRREHAAFQ</sequence>
<proteinExistence type="predicted"/>
<reference evidence="2 3" key="1">
    <citation type="journal article" date="2016" name="Genome Biol. Evol.">
        <title>Divergent and convergent evolution of fungal pathogenicity.</title>
        <authorList>
            <person name="Shang Y."/>
            <person name="Xiao G."/>
            <person name="Zheng P."/>
            <person name="Cen K."/>
            <person name="Zhan S."/>
            <person name="Wang C."/>
        </authorList>
    </citation>
    <scope>NUCLEOTIDE SEQUENCE [LARGE SCALE GENOMIC DNA]</scope>
    <source>
        <strain evidence="2 3">RCEF 2490</strain>
    </source>
</reference>
<keyword evidence="1" id="KW-0732">Signal</keyword>
<feature type="chain" id="PRO_5007893671" description="RxLR effector protein" evidence="1">
    <location>
        <begin position="18"/>
        <end position="62"/>
    </location>
</feature>
<dbReference type="AlphaFoldDB" id="A0A167VYC6"/>
<evidence type="ECO:0008006" key="4">
    <source>
        <dbReference type="Google" id="ProtNLM"/>
    </source>
</evidence>
<dbReference type="Proteomes" id="UP000078544">
    <property type="component" value="Unassembled WGS sequence"/>
</dbReference>
<protein>
    <recommendedName>
        <fullName evidence="4">RxLR effector protein</fullName>
    </recommendedName>
</protein>
<evidence type="ECO:0000313" key="3">
    <source>
        <dbReference type="Proteomes" id="UP000078544"/>
    </source>
</evidence>
<keyword evidence="3" id="KW-1185">Reference proteome</keyword>
<dbReference type="EMBL" id="AZGY01000031">
    <property type="protein sequence ID" value="KZZ88175.1"/>
    <property type="molecule type" value="Genomic_DNA"/>
</dbReference>
<organism evidence="2 3">
    <name type="scientific">Moelleriella libera RCEF 2490</name>
    <dbReference type="NCBI Taxonomy" id="1081109"/>
    <lineage>
        <taxon>Eukaryota</taxon>
        <taxon>Fungi</taxon>
        <taxon>Dikarya</taxon>
        <taxon>Ascomycota</taxon>
        <taxon>Pezizomycotina</taxon>
        <taxon>Sordariomycetes</taxon>
        <taxon>Hypocreomycetidae</taxon>
        <taxon>Hypocreales</taxon>
        <taxon>Clavicipitaceae</taxon>
        <taxon>Moelleriella</taxon>
    </lineage>
</organism>
<feature type="signal peptide" evidence="1">
    <location>
        <begin position="1"/>
        <end position="17"/>
    </location>
</feature>
<comment type="caution">
    <text evidence="2">The sequence shown here is derived from an EMBL/GenBank/DDBJ whole genome shotgun (WGS) entry which is preliminary data.</text>
</comment>
<dbReference type="OrthoDB" id="4958319at2759"/>
<accession>A0A167VYC6</accession>
<gene>
    <name evidence="2" type="ORF">AAL_08157</name>
</gene>